<dbReference type="OrthoDB" id="277439at2759"/>
<reference evidence="5 6" key="1">
    <citation type="journal article" date="2014" name="Nature">
        <title>The genome of the recently domesticated crop plant sugar beet (Beta vulgaris).</title>
        <authorList>
            <person name="Dohm J.C."/>
            <person name="Minoche A.E."/>
            <person name="Holtgrawe D."/>
            <person name="Capella-Gutierrez S."/>
            <person name="Zakrzewski F."/>
            <person name="Tafer H."/>
            <person name="Rupp O."/>
            <person name="Sorensen T.R."/>
            <person name="Stracke R."/>
            <person name="Reinhardt R."/>
            <person name="Goesmann A."/>
            <person name="Kraft T."/>
            <person name="Schulz B."/>
            <person name="Stadler P.F."/>
            <person name="Schmidt T."/>
            <person name="Gabaldon T."/>
            <person name="Lehrach H."/>
            <person name="Weisshaar B."/>
            <person name="Himmelbauer H."/>
        </authorList>
    </citation>
    <scope>NUCLEOTIDE SEQUENCE [LARGE SCALE GENOMIC DNA]</scope>
    <source>
        <tissue evidence="5">Taproot</tissue>
    </source>
</reference>
<dbReference type="GO" id="GO:0032040">
    <property type="term" value="C:small-subunit processome"/>
    <property type="evidence" value="ECO:0007669"/>
    <property type="project" value="InterPro"/>
</dbReference>
<evidence type="ECO:0000256" key="4">
    <source>
        <dbReference type="SAM" id="MobiDB-lite"/>
    </source>
</evidence>
<feature type="non-terminal residue" evidence="5">
    <location>
        <position position="98"/>
    </location>
</feature>
<evidence type="ECO:0000256" key="3">
    <source>
        <dbReference type="ARBA" id="ARBA00023242"/>
    </source>
</evidence>
<protein>
    <submittedName>
        <fullName evidence="5">Uncharacterized protein</fullName>
    </submittedName>
</protein>
<dbReference type="PANTHER" id="PTHR14150">
    <property type="entry name" value="U3 SMALL NUCLEOLAR RNA-ASSOCIATED PROTEIN 14"/>
    <property type="match status" value="1"/>
</dbReference>
<evidence type="ECO:0000256" key="2">
    <source>
        <dbReference type="ARBA" id="ARBA00022553"/>
    </source>
</evidence>
<organism evidence="5 6">
    <name type="scientific">Beta vulgaris subsp. vulgaris</name>
    <name type="common">Beet</name>
    <dbReference type="NCBI Taxonomy" id="3555"/>
    <lineage>
        <taxon>Eukaryota</taxon>
        <taxon>Viridiplantae</taxon>
        <taxon>Streptophyta</taxon>
        <taxon>Embryophyta</taxon>
        <taxon>Tracheophyta</taxon>
        <taxon>Spermatophyta</taxon>
        <taxon>Magnoliopsida</taxon>
        <taxon>eudicotyledons</taxon>
        <taxon>Gunneridae</taxon>
        <taxon>Pentapetalae</taxon>
        <taxon>Caryophyllales</taxon>
        <taxon>Chenopodiaceae</taxon>
        <taxon>Betoideae</taxon>
        <taxon>Beta</taxon>
    </lineage>
</organism>
<dbReference type="AlphaFoldDB" id="A0A0J7YP58"/>
<keyword evidence="6" id="KW-1185">Reference proteome</keyword>
<dbReference type="Proteomes" id="UP000035740">
    <property type="component" value="Unassembled WGS sequence"/>
</dbReference>
<evidence type="ECO:0000313" key="6">
    <source>
        <dbReference type="Proteomes" id="UP000035740"/>
    </source>
</evidence>
<evidence type="ECO:0000256" key="1">
    <source>
        <dbReference type="ARBA" id="ARBA00004604"/>
    </source>
</evidence>
<feature type="compositionally biased region" description="Basic and acidic residues" evidence="4">
    <location>
        <begin position="80"/>
        <end position="92"/>
    </location>
</feature>
<keyword evidence="3" id="KW-0539">Nucleus</keyword>
<dbReference type="PANTHER" id="PTHR14150:SF12">
    <property type="entry name" value="U3 SMALL NUCLEOLAR RNA-ASSOCIATED PROTEIN 14 HOMOLOG A"/>
    <property type="match status" value="1"/>
</dbReference>
<name>A0A0J7YP58_BETVV</name>
<keyword evidence="2" id="KW-0597">Phosphoprotein</keyword>
<dbReference type="EMBL" id="KQ118673">
    <property type="protein sequence ID" value="KMS64918.1"/>
    <property type="molecule type" value="Genomic_DNA"/>
</dbReference>
<accession>A0A0J7YP58</accession>
<dbReference type="Gramene" id="KMS64918">
    <property type="protein sequence ID" value="KMS64918"/>
    <property type="gene ID" value="BVRB_041310"/>
</dbReference>
<dbReference type="Pfam" id="PF04615">
    <property type="entry name" value="Utp14"/>
    <property type="match status" value="1"/>
</dbReference>
<dbReference type="GO" id="GO:0006364">
    <property type="term" value="P:rRNA processing"/>
    <property type="evidence" value="ECO:0007669"/>
    <property type="project" value="InterPro"/>
</dbReference>
<comment type="subcellular location">
    <subcellularLocation>
        <location evidence="1">Nucleus</location>
        <location evidence="1">Nucleolus</location>
    </subcellularLocation>
</comment>
<gene>
    <name evidence="5" type="ORF">BVRB_041310</name>
</gene>
<sequence>MYKETEKQLSQGEKLDENVIGAEEMEKRQDQIAKMRSLLFYHELRAKRIKKIKSKAFRKHLKKAQSKSAENEEQDEEMLQEEREKRELERINARMSLR</sequence>
<dbReference type="InterPro" id="IPR006709">
    <property type="entry name" value="SSU_processome_Utp14"/>
</dbReference>
<feature type="region of interest" description="Disordered" evidence="4">
    <location>
        <begin position="62"/>
        <end position="98"/>
    </location>
</feature>
<proteinExistence type="predicted"/>
<evidence type="ECO:0000313" key="5">
    <source>
        <dbReference type="EMBL" id="KMS64918.1"/>
    </source>
</evidence>